<evidence type="ECO:0000256" key="1">
    <source>
        <dbReference type="SAM" id="MobiDB-lite"/>
    </source>
</evidence>
<comment type="caution">
    <text evidence="3">The sequence shown here is derived from an EMBL/GenBank/DDBJ whole genome shotgun (WGS) entry which is preliminary data.</text>
</comment>
<reference evidence="3" key="1">
    <citation type="submission" date="2021-07" db="EMBL/GenBank/DDBJ databases">
        <authorList>
            <person name="Branca A.L. A."/>
        </authorList>
    </citation>
    <scope>NUCLEOTIDE SEQUENCE</scope>
</reference>
<dbReference type="AlphaFoldDB" id="A0A9W4I607"/>
<dbReference type="EMBL" id="CAJVPG010000010">
    <property type="protein sequence ID" value="CAG8224844.1"/>
    <property type="molecule type" value="Genomic_DNA"/>
</dbReference>
<gene>
    <name evidence="3" type="ORF">PSALAMII_LOCUS138</name>
</gene>
<keyword evidence="2" id="KW-0732">Signal</keyword>
<protein>
    <recommendedName>
        <fullName evidence="5">Secreted protein</fullName>
    </recommendedName>
</protein>
<evidence type="ECO:0008006" key="5">
    <source>
        <dbReference type="Google" id="ProtNLM"/>
    </source>
</evidence>
<proteinExistence type="predicted"/>
<evidence type="ECO:0000313" key="4">
    <source>
        <dbReference type="Proteomes" id="UP001152649"/>
    </source>
</evidence>
<evidence type="ECO:0000256" key="2">
    <source>
        <dbReference type="SAM" id="SignalP"/>
    </source>
</evidence>
<dbReference type="Proteomes" id="UP001152649">
    <property type="component" value="Unassembled WGS sequence"/>
</dbReference>
<accession>A0A9W4I607</accession>
<feature type="compositionally biased region" description="Low complexity" evidence="1">
    <location>
        <begin position="152"/>
        <end position="217"/>
    </location>
</feature>
<feature type="chain" id="PRO_5040934897" description="Secreted protein" evidence="2">
    <location>
        <begin position="20"/>
        <end position="236"/>
    </location>
</feature>
<evidence type="ECO:0000313" key="3">
    <source>
        <dbReference type="EMBL" id="CAG8224844.1"/>
    </source>
</evidence>
<feature type="signal peptide" evidence="2">
    <location>
        <begin position="1"/>
        <end position="19"/>
    </location>
</feature>
<dbReference type="OrthoDB" id="4288742at2759"/>
<name>A0A9W4I607_9EURO</name>
<sequence length="236" mass="24398">MHFFLIAILAMIHAGTSQAGTLEVIDYDGHCLIWSNANYGCTGYSASFGLLGGADCSGKPLPLKPKTAINKFIELSEVVKGNRPELNMLNVDVCGTEDGSPVAWIQVNHTGRVTFTNKAGNQASCVLNDGLKTGSWCVTIEKKDKTNSRSYSSTGTPSTGTPSTSTPSTSTPSTSTPSTSTPSTSTPSTSTPSTSTPSTSTPSTSTPSTSTPSTSTPNDKLLTITSCLGQSLSSLL</sequence>
<keyword evidence="4" id="KW-1185">Reference proteome</keyword>
<organism evidence="3 4">
    <name type="scientific">Penicillium salamii</name>
    <dbReference type="NCBI Taxonomy" id="1612424"/>
    <lineage>
        <taxon>Eukaryota</taxon>
        <taxon>Fungi</taxon>
        <taxon>Dikarya</taxon>
        <taxon>Ascomycota</taxon>
        <taxon>Pezizomycotina</taxon>
        <taxon>Eurotiomycetes</taxon>
        <taxon>Eurotiomycetidae</taxon>
        <taxon>Eurotiales</taxon>
        <taxon>Aspergillaceae</taxon>
        <taxon>Penicillium</taxon>
    </lineage>
</organism>
<feature type="region of interest" description="Disordered" evidence="1">
    <location>
        <begin position="147"/>
        <end position="222"/>
    </location>
</feature>